<dbReference type="InterPro" id="IPR008397">
    <property type="entry name" value="Alginate_lyase_dom"/>
</dbReference>
<reference evidence="5" key="1">
    <citation type="submission" date="2017-08" db="EMBL/GenBank/DDBJ databases">
        <authorList>
            <person name="Imhoff J.F."/>
            <person name="Rahn T."/>
            <person name="Kuenzel S."/>
            <person name="Neulinger S.C."/>
        </authorList>
    </citation>
    <scope>NUCLEOTIDE SEQUENCE</scope>
    <source>
        <strain evidence="5">DSM 9154</strain>
    </source>
</reference>
<dbReference type="Gene3D" id="1.50.10.100">
    <property type="entry name" value="Chondroitin AC/alginate lyase"/>
    <property type="match status" value="1"/>
</dbReference>
<dbReference type="Pfam" id="PF05426">
    <property type="entry name" value="Alginate_lyase"/>
    <property type="match status" value="1"/>
</dbReference>
<proteinExistence type="predicted"/>
<dbReference type="InterPro" id="IPR008929">
    <property type="entry name" value="Chondroitin_lyas"/>
</dbReference>
<reference evidence="5" key="2">
    <citation type="journal article" date="2020" name="Microorganisms">
        <title>Osmotic Adaptation and Compatible Solute Biosynthesis of Phototrophic Bacteria as Revealed from Genome Analyses.</title>
        <authorList>
            <person name="Imhoff J.F."/>
            <person name="Rahn T."/>
            <person name="Kunzel S."/>
            <person name="Keller A."/>
            <person name="Neulinger S.C."/>
        </authorList>
    </citation>
    <scope>NUCLEOTIDE SEQUENCE</scope>
    <source>
        <strain evidence="5">DSM 9154</strain>
    </source>
</reference>
<keyword evidence="2" id="KW-0456">Lyase</keyword>
<feature type="compositionally biased region" description="Basic and acidic residues" evidence="3">
    <location>
        <begin position="36"/>
        <end position="49"/>
    </location>
</feature>
<comment type="caution">
    <text evidence="5">The sequence shown here is derived from an EMBL/GenBank/DDBJ whole genome shotgun (WGS) entry which is preliminary data.</text>
</comment>
<dbReference type="AlphaFoldDB" id="A0A934QFR0"/>
<protein>
    <recommendedName>
        <fullName evidence="4">Alginate lyase domain-containing protein</fullName>
    </recommendedName>
</protein>
<gene>
    <name evidence="5" type="ORF">CKO21_02700</name>
</gene>
<dbReference type="SUPFAM" id="SSF48230">
    <property type="entry name" value="Chondroitin AC/alginate lyase"/>
    <property type="match status" value="1"/>
</dbReference>
<evidence type="ECO:0000256" key="2">
    <source>
        <dbReference type="ARBA" id="ARBA00023239"/>
    </source>
</evidence>
<feature type="compositionally biased region" description="Polar residues" evidence="3">
    <location>
        <begin position="475"/>
        <end position="494"/>
    </location>
</feature>
<accession>A0A934QFR0</accession>
<feature type="region of interest" description="Disordered" evidence="3">
    <location>
        <begin position="36"/>
        <end position="61"/>
    </location>
</feature>
<evidence type="ECO:0000313" key="6">
    <source>
        <dbReference type="Proteomes" id="UP000778970"/>
    </source>
</evidence>
<dbReference type="EMBL" id="NRRE01000011">
    <property type="protein sequence ID" value="MBK1696151.1"/>
    <property type="molecule type" value="Genomic_DNA"/>
</dbReference>
<organism evidence="5 6">
    <name type="scientific">Rhodovibrio salinarum</name>
    <dbReference type="NCBI Taxonomy" id="1087"/>
    <lineage>
        <taxon>Bacteria</taxon>
        <taxon>Pseudomonadati</taxon>
        <taxon>Pseudomonadota</taxon>
        <taxon>Alphaproteobacteria</taxon>
        <taxon>Rhodospirillales</taxon>
        <taxon>Rhodovibrionaceae</taxon>
        <taxon>Rhodovibrio</taxon>
    </lineage>
</organism>
<keyword evidence="6" id="KW-1185">Reference proteome</keyword>
<dbReference type="GO" id="GO:0016829">
    <property type="term" value="F:lyase activity"/>
    <property type="evidence" value="ECO:0007669"/>
    <property type="project" value="UniProtKB-KW"/>
</dbReference>
<evidence type="ECO:0000259" key="4">
    <source>
        <dbReference type="Pfam" id="PF05426"/>
    </source>
</evidence>
<evidence type="ECO:0000313" key="5">
    <source>
        <dbReference type="EMBL" id="MBK1696151.1"/>
    </source>
</evidence>
<feature type="domain" description="Alginate lyase" evidence="4">
    <location>
        <begin position="129"/>
        <end position="361"/>
    </location>
</feature>
<evidence type="ECO:0000256" key="1">
    <source>
        <dbReference type="ARBA" id="ARBA00022729"/>
    </source>
</evidence>
<feature type="region of interest" description="Disordered" evidence="3">
    <location>
        <begin position="470"/>
        <end position="494"/>
    </location>
</feature>
<sequence>MHHHYSVLPLRGRAASGVVVSLCALLVLAAPGQVAARRDQPSRLSEDGHQLNLTTTSVTGKDGLVSPSERAAFPLDRYEVRDDGAGYFDVAERREFIRDHGTPGMNAQAEQLPLSQSCAAAMNMPVMAHKIQLPGFYPSPERWRQAAQPFFAFEDAVTRLAGWWVVSGDPYPARCLTRMLAKWAKQDGFLSFAFPQSPPQAWFAIESSLFAAGLAYSTVQEVAERDLPDQAEHVEAWLDAVSREHISKSSYGPSCCNNHFYRRALHATIIGVETDDDELFRYGVSALYAALHEANPDGSLPRELMRGRRALHYQNYANIYLTMIAQIVQRQGYDIYDVEVQGRTLNTLANWAVGVIRDPSRIDKYTTDSQNLGFMDDSQYFAWMEVYTDDFPNKGMQKLLNPRRPTYNRSAGGFLTLYFREPDPQNAATTQTMVEVGNAFVSETESCAKDPRWHQQRDIEWRLECERTLREEPTGQHSTGTDIYSKRLSQQTGG</sequence>
<evidence type="ECO:0000256" key="3">
    <source>
        <dbReference type="SAM" id="MobiDB-lite"/>
    </source>
</evidence>
<name>A0A934QFR0_9PROT</name>
<dbReference type="Proteomes" id="UP000778970">
    <property type="component" value="Unassembled WGS sequence"/>
</dbReference>
<keyword evidence="1" id="KW-0732">Signal</keyword>
<dbReference type="RefSeq" id="WP_051431899.1">
    <property type="nucleotide sequence ID" value="NZ_NRRE01000011.1"/>
</dbReference>
<dbReference type="GO" id="GO:0042597">
    <property type="term" value="C:periplasmic space"/>
    <property type="evidence" value="ECO:0007669"/>
    <property type="project" value="InterPro"/>
</dbReference>